<dbReference type="GeneID" id="77727624"/>
<protein>
    <submittedName>
        <fullName evidence="3">Uncharacterized protein</fullName>
    </submittedName>
</protein>
<dbReference type="EMBL" id="JAKWFO010000003">
    <property type="protein sequence ID" value="KAI9638573.1"/>
    <property type="molecule type" value="Genomic_DNA"/>
</dbReference>
<reference evidence="3" key="1">
    <citation type="journal article" date="2022" name="G3 (Bethesda)">
        <title>High quality genome of the basidiomycete yeast Dioszegia hungarica PDD-24b-2 isolated from cloud water.</title>
        <authorList>
            <person name="Jarrige D."/>
            <person name="Haridas S."/>
            <person name="Bleykasten-Grosshans C."/>
            <person name="Joly M."/>
            <person name="Nadalig T."/>
            <person name="Sancelme M."/>
            <person name="Vuilleumier S."/>
            <person name="Grigoriev I.V."/>
            <person name="Amato P."/>
            <person name="Bringel F."/>
        </authorList>
    </citation>
    <scope>NUCLEOTIDE SEQUENCE</scope>
    <source>
        <strain evidence="3">PDD-24b-2</strain>
    </source>
</reference>
<organism evidence="3 4">
    <name type="scientific">Dioszegia hungarica</name>
    <dbReference type="NCBI Taxonomy" id="4972"/>
    <lineage>
        <taxon>Eukaryota</taxon>
        <taxon>Fungi</taxon>
        <taxon>Dikarya</taxon>
        <taxon>Basidiomycota</taxon>
        <taxon>Agaricomycotina</taxon>
        <taxon>Tremellomycetes</taxon>
        <taxon>Tremellales</taxon>
        <taxon>Bulleribasidiaceae</taxon>
        <taxon>Dioszegia</taxon>
    </lineage>
</organism>
<keyword evidence="4" id="KW-1185">Reference proteome</keyword>
<feature type="region of interest" description="Disordered" evidence="2">
    <location>
        <begin position="193"/>
        <end position="214"/>
    </location>
</feature>
<comment type="caution">
    <text evidence="3">The sequence shown here is derived from an EMBL/GenBank/DDBJ whole genome shotgun (WGS) entry which is preliminary data.</text>
</comment>
<keyword evidence="1" id="KW-0175">Coiled coil</keyword>
<feature type="coiled-coil region" evidence="1">
    <location>
        <begin position="156"/>
        <end position="188"/>
    </location>
</feature>
<feature type="compositionally biased region" description="Acidic residues" evidence="2">
    <location>
        <begin position="43"/>
        <end position="54"/>
    </location>
</feature>
<name>A0AA38HBV6_9TREE</name>
<dbReference type="AlphaFoldDB" id="A0AA38HBV6"/>
<gene>
    <name evidence="3" type="ORF">MKK02DRAFT_31989</name>
</gene>
<dbReference type="Proteomes" id="UP001164286">
    <property type="component" value="Unassembled WGS sequence"/>
</dbReference>
<sequence length="214" mass="24275">MPSESVSYHLADLVDRKAEQVHLANQLQSDIRNQQQELKERLDDLDEEVDEDGLSEGTKRGVRQLEQDMWRWERDNYETMGLMTRELSGLSLLKAWNALPSALKPEPRDPAPQGRVLLLDYATQIDRKLLDEVGRTQQLLAERDQAVEKAIKEKSASDAEKEVLVAKLRAAEADNESYKEKIKELQLQMQMGSMGLGGQDGENARKVAACREQS</sequence>
<proteinExistence type="predicted"/>
<dbReference type="RefSeq" id="XP_052948350.1">
    <property type="nucleotide sequence ID" value="XM_053088419.1"/>
</dbReference>
<feature type="region of interest" description="Disordered" evidence="2">
    <location>
        <begin position="32"/>
        <end position="58"/>
    </location>
</feature>
<accession>A0AA38HBV6</accession>
<evidence type="ECO:0000256" key="2">
    <source>
        <dbReference type="SAM" id="MobiDB-lite"/>
    </source>
</evidence>
<evidence type="ECO:0000313" key="4">
    <source>
        <dbReference type="Proteomes" id="UP001164286"/>
    </source>
</evidence>
<evidence type="ECO:0000256" key="1">
    <source>
        <dbReference type="SAM" id="Coils"/>
    </source>
</evidence>
<evidence type="ECO:0000313" key="3">
    <source>
        <dbReference type="EMBL" id="KAI9638573.1"/>
    </source>
</evidence>